<dbReference type="GO" id="GO:1990904">
    <property type="term" value="C:ribonucleoprotein complex"/>
    <property type="evidence" value="ECO:0007669"/>
    <property type="project" value="UniProtKB-KW"/>
</dbReference>
<dbReference type="OrthoDB" id="275534at2759"/>
<evidence type="ECO:0000256" key="2">
    <source>
        <dbReference type="ARBA" id="ARBA00007596"/>
    </source>
</evidence>
<dbReference type="InterPro" id="IPR001705">
    <property type="entry name" value="Ribosomal_bL33"/>
</dbReference>
<dbReference type="AlphaFoldDB" id="A0A1Y1Z516"/>
<dbReference type="STRING" id="1231657.A0A1Y1Z516"/>
<comment type="caution">
    <text evidence="7">The sequence shown here is derived from an EMBL/GenBank/DDBJ whole genome shotgun (WGS) entry which is preliminary data.</text>
</comment>
<dbReference type="NCBIfam" id="TIGR01023">
    <property type="entry name" value="rpmG_bact"/>
    <property type="match status" value="1"/>
</dbReference>
<dbReference type="Proteomes" id="UP000193144">
    <property type="component" value="Unassembled WGS sequence"/>
</dbReference>
<evidence type="ECO:0000313" key="8">
    <source>
        <dbReference type="Proteomes" id="UP000193144"/>
    </source>
</evidence>
<evidence type="ECO:0000256" key="1">
    <source>
        <dbReference type="ARBA" id="ARBA00004173"/>
    </source>
</evidence>
<protein>
    <recommendedName>
        <fullName evidence="6">Large ribosomal subunit protein bL33m</fullName>
    </recommendedName>
</protein>
<dbReference type="InterPro" id="IPR038584">
    <property type="entry name" value="Ribosomal_bL33_sf"/>
</dbReference>
<evidence type="ECO:0000313" key="7">
    <source>
        <dbReference type="EMBL" id="ORY05378.1"/>
    </source>
</evidence>
<sequence>MRASIRLHRVVSSKARSRNHTSFHHIASRPAPMAKKAKSRTIMVRLISMAMTGYYRTLMRPRAHRPLSMLKYDPIVRKQVLFLEAKRGKR</sequence>
<reference evidence="7 8" key="1">
    <citation type="submission" date="2016-07" db="EMBL/GenBank/DDBJ databases">
        <title>Pervasive Adenine N6-methylation of Active Genes in Fungi.</title>
        <authorList>
            <consortium name="DOE Joint Genome Institute"/>
            <person name="Mondo S.J."/>
            <person name="Dannebaum R.O."/>
            <person name="Kuo R.C."/>
            <person name="Labutti K."/>
            <person name="Haridas S."/>
            <person name="Kuo A."/>
            <person name="Salamov A."/>
            <person name="Ahrendt S.R."/>
            <person name="Lipzen A."/>
            <person name="Sullivan W."/>
            <person name="Andreopoulos W.B."/>
            <person name="Clum A."/>
            <person name="Lindquist E."/>
            <person name="Daum C."/>
            <person name="Ramamoorthy G.K."/>
            <person name="Gryganskyi A."/>
            <person name="Culley D."/>
            <person name="Magnuson J.K."/>
            <person name="James T.Y."/>
            <person name="O'Malley M.A."/>
            <person name="Stajich J.E."/>
            <person name="Spatafora J.W."/>
            <person name="Visel A."/>
            <person name="Grigoriev I.V."/>
        </authorList>
    </citation>
    <scope>NUCLEOTIDE SEQUENCE [LARGE SCALE GENOMIC DNA]</scope>
    <source>
        <strain evidence="7 8">CBS 115471</strain>
    </source>
</reference>
<keyword evidence="8" id="KW-1185">Reference proteome</keyword>
<comment type="similarity">
    <text evidence="2">Belongs to the bacterial ribosomal protein bL33 family.</text>
</comment>
<dbReference type="InterPro" id="IPR052008">
    <property type="entry name" value="Mitoribosomal_protein_bL33"/>
</dbReference>
<gene>
    <name evidence="7" type="ORF">BCR34DRAFT_45185</name>
</gene>
<comment type="subcellular location">
    <subcellularLocation>
        <location evidence="1">Mitochondrion</location>
    </subcellularLocation>
</comment>
<dbReference type="GO" id="GO:0005840">
    <property type="term" value="C:ribosome"/>
    <property type="evidence" value="ECO:0007669"/>
    <property type="project" value="UniProtKB-KW"/>
</dbReference>
<keyword evidence="3" id="KW-0689">Ribosomal protein</keyword>
<dbReference type="SUPFAM" id="SSF57829">
    <property type="entry name" value="Zn-binding ribosomal proteins"/>
    <property type="match status" value="1"/>
</dbReference>
<dbReference type="Pfam" id="PF00471">
    <property type="entry name" value="Ribosomal_L33"/>
    <property type="match status" value="1"/>
</dbReference>
<keyword evidence="5" id="KW-0687">Ribonucleoprotein</keyword>
<dbReference type="PANTHER" id="PTHR47037:SF1">
    <property type="entry name" value="LARGE RIBOSOMAL SUBUNIT PROTEIN BL33M"/>
    <property type="match status" value="1"/>
</dbReference>
<dbReference type="GO" id="GO:0005739">
    <property type="term" value="C:mitochondrion"/>
    <property type="evidence" value="ECO:0007669"/>
    <property type="project" value="UniProtKB-SubCell"/>
</dbReference>
<dbReference type="EMBL" id="MCFA01000126">
    <property type="protein sequence ID" value="ORY05378.1"/>
    <property type="molecule type" value="Genomic_DNA"/>
</dbReference>
<dbReference type="GO" id="GO:0006412">
    <property type="term" value="P:translation"/>
    <property type="evidence" value="ECO:0007669"/>
    <property type="project" value="InterPro"/>
</dbReference>
<evidence type="ECO:0000256" key="6">
    <source>
        <dbReference type="ARBA" id="ARBA00035275"/>
    </source>
</evidence>
<proteinExistence type="inferred from homology"/>
<dbReference type="PANTHER" id="PTHR47037">
    <property type="entry name" value="39S RIBOSOMAL PROTEIN L33, MITOCHONDRIAL"/>
    <property type="match status" value="1"/>
</dbReference>
<dbReference type="GO" id="GO:0003735">
    <property type="term" value="F:structural constituent of ribosome"/>
    <property type="evidence" value="ECO:0007669"/>
    <property type="project" value="InterPro"/>
</dbReference>
<keyword evidence="4" id="KW-0496">Mitochondrion</keyword>
<organism evidence="7 8">
    <name type="scientific">Clohesyomyces aquaticus</name>
    <dbReference type="NCBI Taxonomy" id="1231657"/>
    <lineage>
        <taxon>Eukaryota</taxon>
        <taxon>Fungi</taxon>
        <taxon>Dikarya</taxon>
        <taxon>Ascomycota</taxon>
        <taxon>Pezizomycotina</taxon>
        <taxon>Dothideomycetes</taxon>
        <taxon>Pleosporomycetidae</taxon>
        <taxon>Pleosporales</taxon>
        <taxon>Lindgomycetaceae</taxon>
        <taxon>Clohesyomyces</taxon>
    </lineage>
</organism>
<evidence type="ECO:0000256" key="4">
    <source>
        <dbReference type="ARBA" id="ARBA00023128"/>
    </source>
</evidence>
<evidence type="ECO:0000256" key="5">
    <source>
        <dbReference type="ARBA" id="ARBA00023274"/>
    </source>
</evidence>
<accession>A0A1Y1Z516</accession>
<name>A0A1Y1Z516_9PLEO</name>
<dbReference type="InterPro" id="IPR011332">
    <property type="entry name" value="Ribosomal_zn-bd"/>
</dbReference>
<evidence type="ECO:0000256" key="3">
    <source>
        <dbReference type="ARBA" id="ARBA00022980"/>
    </source>
</evidence>
<dbReference type="Gene3D" id="2.20.28.120">
    <property type="entry name" value="Ribosomal protein L33"/>
    <property type="match status" value="1"/>
</dbReference>